<dbReference type="InterPro" id="IPR038213">
    <property type="entry name" value="IFI6/IFI27-like_sf"/>
</dbReference>
<dbReference type="OrthoDB" id="6427464at2759"/>
<dbReference type="GO" id="GO:0016020">
    <property type="term" value="C:membrane"/>
    <property type="evidence" value="ECO:0007669"/>
    <property type="project" value="UniProtKB-SubCell"/>
</dbReference>
<feature type="transmembrane region" description="Helical" evidence="6">
    <location>
        <begin position="55"/>
        <end position="80"/>
    </location>
</feature>
<reference evidence="7" key="1">
    <citation type="submission" date="2020-08" db="EMBL/GenBank/DDBJ databases">
        <title>Multicomponent nature underlies the extraordinary mechanical properties of spider dragline silk.</title>
        <authorList>
            <person name="Kono N."/>
            <person name="Nakamura H."/>
            <person name="Mori M."/>
            <person name="Yoshida Y."/>
            <person name="Ohtoshi R."/>
            <person name="Malay A.D."/>
            <person name="Moran D.A.P."/>
            <person name="Tomita M."/>
            <person name="Numata K."/>
            <person name="Arakawa K."/>
        </authorList>
    </citation>
    <scope>NUCLEOTIDE SEQUENCE</scope>
</reference>
<keyword evidence="8" id="KW-1185">Reference proteome</keyword>
<comment type="similarity">
    <text evidence="2">Belongs to the IFI6/IFI27 family.</text>
</comment>
<evidence type="ECO:0000256" key="2">
    <source>
        <dbReference type="ARBA" id="ARBA00007262"/>
    </source>
</evidence>
<evidence type="ECO:0000256" key="3">
    <source>
        <dbReference type="ARBA" id="ARBA00022692"/>
    </source>
</evidence>
<keyword evidence="4 6" id="KW-1133">Transmembrane helix</keyword>
<dbReference type="AlphaFoldDB" id="A0A8X6UVL1"/>
<evidence type="ECO:0000313" key="8">
    <source>
        <dbReference type="Proteomes" id="UP000887013"/>
    </source>
</evidence>
<keyword evidence="3 6" id="KW-0812">Transmembrane</keyword>
<evidence type="ECO:0000313" key="7">
    <source>
        <dbReference type="EMBL" id="GFU61658.1"/>
    </source>
</evidence>
<evidence type="ECO:0000256" key="1">
    <source>
        <dbReference type="ARBA" id="ARBA00004141"/>
    </source>
</evidence>
<organism evidence="7 8">
    <name type="scientific">Nephila pilipes</name>
    <name type="common">Giant wood spider</name>
    <name type="synonym">Nephila maculata</name>
    <dbReference type="NCBI Taxonomy" id="299642"/>
    <lineage>
        <taxon>Eukaryota</taxon>
        <taxon>Metazoa</taxon>
        <taxon>Ecdysozoa</taxon>
        <taxon>Arthropoda</taxon>
        <taxon>Chelicerata</taxon>
        <taxon>Arachnida</taxon>
        <taxon>Araneae</taxon>
        <taxon>Araneomorphae</taxon>
        <taxon>Entelegynae</taxon>
        <taxon>Araneoidea</taxon>
        <taxon>Nephilidae</taxon>
        <taxon>Nephila</taxon>
    </lineage>
</organism>
<keyword evidence="5 6" id="KW-0472">Membrane</keyword>
<proteinExistence type="inferred from homology"/>
<protein>
    <submittedName>
        <fullName evidence="7">Uncharacterized protein</fullName>
    </submittedName>
</protein>
<evidence type="ECO:0000256" key="5">
    <source>
        <dbReference type="ARBA" id="ARBA00023136"/>
    </source>
</evidence>
<accession>A0A8X6UVL1</accession>
<evidence type="ECO:0000256" key="4">
    <source>
        <dbReference type="ARBA" id="ARBA00022989"/>
    </source>
</evidence>
<dbReference type="InterPro" id="IPR009311">
    <property type="entry name" value="IFI6/IFI27-like"/>
</dbReference>
<dbReference type="Pfam" id="PF06140">
    <property type="entry name" value="Ifi-6-16"/>
    <property type="match status" value="1"/>
</dbReference>
<gene>
    <name evidence="7" type="primary">AVEN_142534_1</name>
    <name evidence="7" type="ORF">NPIL_622041</name>
</gene>
<comment type="caution">
    <text evidence="7">The sequence shown here is derived from an EMBL/GenBank/DDBJ whole genome shotgun (WGS) entry which is preliminary data.</text>
</comment>
<dbReference type="EMBL" id="BMAW01040927">
    <property type="protein sequence ID" value="GFU61658.1"/>
    <property type="molecule type" value="Genomic_DNA"/>
</dbReference>
<comment type="subcellular location">
    <subcellularLocation>
        <location evidence="1">Membrane</location>
        <topology evidence="1">Multi-pass membrane protein</topology>
    </subcellularLocation>
</comment>
<evidence type="ECO:0000256" key="6">
    <source>
        <dbReference type="SAM" id="Phobius"/>
    </source>
</evidence>
<dbReference type="Gene3D" id="6.10.110.10">
    <property type="match status" value="1"/>
</dbReference>
<sequence>MIGGIGAILLPKFCLCCLGFTCCGVRKDSYASNFQSGVGNVEAGSCFARSQSAGVGGFSCCINLMLFLLGFAGTIAVLYIEFSGKERDPNVRNTTTDGNVTDHIYMYNITSPLPYLT</sequence>
<dbReference type="Proteomes" id="UP000887013">
    <property type="component" value="Unassembled WGS sequence"/>
</dbReference>
<name>A0A8X6UVL1_NEPPI</name>